<comment type="caution">
    <text evidence="1">The sequence shown here is derived from an EMBL/GenBank/DDBJ whole genome shotgun (WGS) entry which is preliminary data.</text>
</comment>
<dbReference type="AlphaFoldDB" id="A0A0F9BRX5"/>
<protein>
    <submittedName>
        <fullName evidence="1">Uncharacterized protein</fullName>
    </submittedName>
</protein>
<organism evidence="1">
    <name type="scientific">marine sediment metagenome</name>
    <dbReference type="NCBI Taxonomy" id="412755"/>
    <lineage>
        <taxon>unclassified sequences</taxon>
        <taxon>metagenomes</taxon>
        <taxon>ecological metagenomes</taxon>
    </lineage>
</organism>
<gene>
    <name evidence="1" type="ORF">LCGC14_2413200</name>
</gene>
<name>A0A0F9BRX5_9ZZZZ</name>
<proteinExistence type="predicted"/>
<dbReference type="EMBL" id="LAZR01036511">
    <property type="protein sequence ID" value="KKL24649.1"/>
    <property type="molecule type" value="Genomic_DNA"/>
</dbReference>
<reference evidence="1" key="1">
    <citation type="journal article" date="2015" name="Nature">
        <title>Complex archaea that bridge the gap between prokaryotes and eukaryotes.</title>
        <authorList>
            <person name="Spang A."/>
            <person name="Saw J.H."/>
            <person name="Jorgensen S.L."/>
            <person name="Zaremba-Niedzwiedzka K."/>
            <person name="Martijn J."/>
            <person name="Lind A.E."/>
            <person name="van Eijk R."/>
            <person name="Schleper C."/>
            <person name="Guy L."/>
            <person name="Ettema T.J."/>
        </authorList>
    </citation>
    <scope>NUCLEOTIDE SEQUENCE</scope>
</reference>
<evidence type="ECO:0000313" key="1">
    <source>
        <dbReference type="EMBL" id="KKL24649.1"/>
    </source>
</evidence>
<sequence>MDNAKKRKALYRQHFKTPLGCEVLDDMLAFIFMYHGKYDQTDKMLDSEVYIRQQMGRELLQVMDVIPSMTGRCRPQGFTAKLFTELRSRKK</sequence>
<accession>A0A0F9BRX5</accession>